<sequence>MSTDRDKPESYWREKLTPEQYRVLREGGTERAFAGDLYEHDEEGVYKCAACGQELFDSETKYKSGSGWPSFYEPADEDAVDEKQDLSHGMRRTEVVCSNCGSHLGHVFPDGPEPTGLRYCINSVALEFEAD</sequence>
<gene>
    <name evidence="6 8" type="primary">msrB</name>
    <name evidence="8" type="ORF">FIV42_13655</name>
</gene>
<dbReference type="Gene3D" id="2.170.150.20">
    <property type="entry name" value="Peptide methionine sulfoxide reductase"/>
    <property type="match status" value="1"/>
</dbReference>
<evidence type="ECO:0000259" key="7">
    <source>
        <dbReference type="PROSITE" id="PS51790"/>
    </source>
</evidence>
<dbReference type="SUPFAM" id="SSF51316">
    <property type="entry name" value="Mss4-like"/>
    <property type="match status" value="1"/>
</dbReference>
<dbReference type="Pfam" id="PF01641">
    <property type="entry name" value="SelR"/>
    <property type="match status" value="1"/>
</dbReference>
<evidence type="ECO:0000256" key="2">
    <source>
        <dbReference type="ARBA" id="ARBA00022723"/>
    </source>
</evidence>
<feature type="binding site" evidence="6">
    <location>
        <position position="100"/>
    </location>
    <ligand>
        <name>Zn(2+)</name>
        <dbReference type="ChEBI" id="CHEBI:29105"/>
    </ligand>
</feature>
<comment type="similarity">
    <text evidence="1 6">Belongs to the MsrB Met sulfoxide reductase family.</text>
</comment>
<dbReference type="InterPro" id="IPR028427">
    <property type="entry name" value="Met_Sox_Rdtase_MsrB"/>
</dbReference>
<dbReference type="PROSITE" id="PS51790">
    <property type="entry name" value="MSRB"/>
    <property type="match status" value="1"/>
</dbReference>
<dbReference type="FunFam" id="2.170.150.20:FF:000001">
    <property type="entry name" value="Peptide methionine sulfoxide reductase MsrB"/>
    <property type="match status" value="1"/>
</dbReference>
<keyword evidence="3 6" id="KW-0862">Zinc</keyword>
<dbReference type="GO" id="GO:0008270">
    <property type="term" value="F:zinc ion binding"/>
    <property type="evidence" value="ECO:0007669"/>
    <property type="project" value="UniProtKB-UniRule"/>
</dbReference>
<accession>A0A4Y6PVJ1</accession>
<organism evidence="8 9">
    <name type="scientific">Persicimonas caeni</name>
    <dbReference type="NCBI Taxonomy" id="2292766"/>
    <lineage>
        <taxon>Bacteria</taxon>
        <taxon>Deltaproteobacteria</taxon>
        <taxon>Bradymonadales</taxon>
        <taxon>Bradymonadaceae</taxon>
        <taxon>Persicimonas</taxon>
    </lineage>
</organism>
<dbReference type="RefSeq" id="WP_141198235.1">
    <property type="nucleotide sequence ID" value="NZ_CP041186.1"/>
</dbReference>
<dbReference type="PANTHER" id="PTHR10173">
    <property type="entry name" value="METHIONINE SULFOXIDE REDUCTASE"/>
    <property type="match status" value="1"/>
</dbReference>
<evidence type="ECO:0000256" key="5">
    <source>
        <dbReference type="ARBA" id="ARBA00048488"/>
    </source>
</evidence>
<dbReference type="GO" id="GO:0033743">
    <property type="term" value="F:peptide-methionine (R)-S-oxide reductase activity"/>
    <property type="evidence" value="ECO:0007669"/>
    <property type="project" value="UniProtKB-UniRule"/>
</dbReference>
<proteinExistence type="inferred from homology"/>
<evidence type="ECO:0000256" key="1">
    <source>
        <dbReference type="ARBA" id="ARBA00007174"/>
    </source>
</evidence>
<feature type="binding site" evidence="6">
    <location>
        <position position="48"/>
    </location>
    <ligand>
        <name>Zn(2+)</name>
        <dbReference type="ChEBI" id="CHEBI:29105"/>
    </ligand>
</feature>
<feature type="binding site" evidence="6">
    <location>
        <position position="97"/>
    </location>
    <ligand>
        <name>Zn(2+)</name>
        <dbReference type="ChEBI" id="CHEBI:29105"/>
    </ligand>
</feature>
<keyword evidence="9" id="KW-1185">Reference proteome</keyword>
<dbReference type="GO" id="GO:0005737">
    <property type="term" value="C:cytoplasm"/>
    <property type="evidence" value="ECO:0007669"/>
    <property type="project" value="TreeGrafter"/>
</dbReference>
<dbReference type="EC" id="1.8.4.12" evidence="6"/>
<dbReference type="PANTHER" id="PTHR10173:SF52">
    <property type="entry name" value="METHIONINE-R-SULFOXIDE REDUCTASE B1"/>
    <property type="match status" value="1"/>
</dbReference>
<dbReference type="HAMAP" id="MF_01400">
    <property type="entry name" value="MsrB"/>
    <property type="match status" value="1"/>
</dbReference>
<protein>
    <recommendedName>
        <fullName evidence="6">Peptide methionine sulfoxide reductase MsrB</fullName>
        <ecNumber evidence="6">1.8.4.12</ecNumber>
    </recommendedName>
    <alternativeName>
        <fullName evidence="6">Peptide-methionine (R)-S-oxide reductase</fullName>
    </alternativeName>
</protein>
<comment type="cofactor">
    <cofactor evidence="6">
        <name>Zn(2+)</name>
        <dbReference type="ChEBI" id="CHEBI:29105"/>
    </cofactor>
    <text evidence="6">Binds 1 zinc ion per subunit. The zinc ion is important for the structural integrity of the protein.</text>
</comment>
<keyword evidence="4 6" id="KW-0560">Oxidoreductase</keyword>
<comment type="catalytic activity">
    <reaction evidence="5 6">
        <text>L-methionyl-[protein] + [thioredoxin]-disulfide + H2O = L-methionyl-(R)-S-oxide-[protein] + [thioredoxin]-dithiol</text>
        <dbReference type="Rhea" id="RHEA:24164"/>
        <dbReference type="Rhea" id="RHEA-COMP:10698"/>
        <dbReference type="Rhea" id="RHEA-COMP:10700"/>
        <dbReference type="Rhea" id="RHEA-COMP:12313"/>
        <dbReference type="Rhea" id="RHEA-COMP:12314"/>
        <dbReference type="ChEBI" id="CHEBI:15377"/>
        <dbReference type="ChEBI" id="CHEBI:16044"/>
        <dbReference type="ChEBI" id="CHEBI:29950"/>
        <dbReference type="ChEBI" id="CHEBI:45764"/>
        <dbReference type="ChEBI" id="CHEBI:50058"/>
        <dbReference type="EC" id="1.8.4.12"/>
    </reaction>
</comment>
<reference evidence="8 9" key="1">
    <citation type="submission" date="2019-06" db="EMBL/GenBank/DDBJ databases">
        <title>Persicimonas caeni gen. nov., sp. nov., a predatory bacterium isolated from solar saltern.</title>
        <authorList>
            <person name="Wang S."/>
        </authorList>
    </citation>
    <scope>NUCLEOTIDE SEQUENCE [LARGE SCALE GENOMIC DNA]</scope>
    <source>
        <strain evidence="8 9">YN101</strain>
    </source>
</reference>
<evidence type="ECO:0000256" key="4">
    <source>
        <dbReference type="ARBA" id="ARBA00023002"/>
    </source>
</evidence>
<feature type="domain" description="MsrB" evidence="7">
    <location>
        <begin position="9"/>
        <end position="131"/>
    </location>
</feature>
<evidence type="ECO:0000256" key="6">
    <source>
        <dbReference type="HAMAP-Rule" id="MF_01400"/>
    </source>
</evidence>
<dbReference type="GO" id="GO:0030091">
    <property type="term" value="P:protein repair"/>
    <property type="evidence" value="ECO:0007669"/>
    <property type="project" value="InterPro"/>
</dbReference>
<dbReference type="NCBIfam" id="TIGR00357">
    <property type="entry name" value="peptide-methionine (R)-S-oxide reductase MsrB"/>
    <property type="match status" value="1"/>
</dbReference>
<dbReference type="GO" id="GO:0006979">
    <property type="term" value="P:response to oxidative stress"/>
    <property type="evidence" value="ECO:0007669"/>
    <property type="project" value="InterPro"/>
</dbReference>
<evidence type="ECO:0000313" key="8">
    <source>
        <dbReference type="EMBL" id="QDG51755.1"/>
    </source>
</evidence>
<feature type="binding site" evidence="6">
    <location>
        <position position="51"/>
    </location>
    <ligand>
        <name>Zn(2+)</name>
        <dbReference type="ChEBI" id="CHEBI:29105"/>
    </ligand>
</feature>
<dbReference type="InterPro" id="IPR011057">
    <property type="entry name" value="Mss4-like_sf"/>
</dbReference>
<evidence type="ECO:0000313" key="9">
    <source>
        <dbReference type="Proteomes" id="UP000315995"/>
    </source>
</evidence>
<evidence type="ECO:0000256" key="3">
    <source>
        <dbReference type="ARBA" id="ARBA00022833"/>
    </source>
</evidence>
<accession>A0A5B8YA77</accession>
<name>A0A4Y6PVJ1_PERCE</name>
<feature type="active site" description="Nucleophile" evidence="6">
    <location>
        <position position="120"/>
    </location>
</feature>
<dbReference type="EMBL" id="CP041186">
    <property type="protein sequence ID" value="QDG51755.1"/>
    <property type="molecule type" value="Genomic_DNA"/>
</dbReference>
<dbReference type="OrthoDB" id="4174719at2"/>
<dbReference type="InterPro" id="IPR002579">
    <property type="entry name" value="Met_Sox_Rdtase_MsrB_dom"/>
</dbReference>
<dbReference type="AlphaFoldDB" id="A0A4Y6PVJ1"/>
<dbReference type="Proteomes" id="UP000315995">
    <property type="component" value="Chromosome"/>
</dbReference>
<keyword evidence="2 6" id="KW-0479">Metal-binding</keyword>